<protein>
    <recommendedName>
        <fullName evidence="3">Roadblock/LAMTOR2 domain-containing protein</fullName>
    </recommendedName>
</protein>
<name>H6QCI8_PYROT</name>
<dbReference type="AlphaFoldDB" id="H6QCI8"/>
<dbReference type="SUPFAM" id="SSF103196">
    <property type="entry name" value="Roadblock/LC7 domain"/>
    <property type="match status" value="1"/>
</dbReference>
<dbReference type="Gene3D" id="3.30.450.30">
    <property type="entry name" value="Dynein light chain 2a, cytoplasmic"/>
    <property type="match status" value="1"/>
</dbReference>
<sequence>MSVQERLRIVLEEAAAEIPGVLNIAVFHKSGVLVAHKGGDSEMLVRISAFLTRAGEIASYLKSSVRGIDLVLDDFYVVVRAGDRLAVAIIAQPAADLEMLDYLAFRLAEEVEDLFSP</sequence>
<proteinExistence type="predicted"/>
<organism evidence="1 2">
    <name type="scientific">Pyrobaculum oguniense (strain DSM 13380 / JCM 10595 / TE7)</name>
    <dbReference type="NCBI Taxonomy" id="698757"/>
    <lineage>
        <taxon>Archaea</taxon>
        <taxon>Thermoproteota</taxon>
        <taxon>Thermoprotei</taxon>
        <taxon>Thermoproteales</taxon>
        <taxon>Thermoproteaceae</taxon>
        <taxon>Pyrobaculum</taxon>
    </lineage>
</organism>
<dbReference type="KEGG" id="pog:Pogu_1929"/>
<evidence type="ECO:0008006" key="3">
    <source>
        <dbReference type="Google" id="ProtNLM"/>
    </source>
</evidence>
<keyword evidence="2" id="KW-1185">Reference proteome</keyword>
<dbReference type="eggNOG" id="arCOG12850">
    <property type="taxonomic scope" value="Archaea"/>
</dbReference>
<dbReference type="EMBL" id="CP003316">
    <property type="protein sequence ID" value="AFA39956.1"/>
    <property type="molecule type" value="Genomic_DNA"/>
</dbReference>
<reference evidence="1 2" key="1">
    <citation type="journal article" date="2012" name="Stand. Genomic Sci.">
        <title>Complete genome sequence of Pyrobaculum oguniense.</title>
        <authorList>
            <person name="Bernick D.L."/>
            <person name="Karplus K."/>
            <person name="Lui L.M."/>
            <person name="Coker J.K."/>
            <person name="Murphy J.N."/>
            <person name="Chan P.P."/>
            <person name="Cozen A.E."/>
            <person name="Lowe T.M."/>
        </authorList>
    </citation>
    <scope>NUCLEOTIDE SEQUENCE [LARGE SCALE GENOMIC DNA]</scope>
    <source>
        <strain evidence="1 2">TE7</strain>
    </source>
</reference>
<dbReference type="Proteomes" id="UP000009062">
    <property type="component" value="Chromosome"/>
</dbReference>
<accession>H6QCI8</accession>
<dbReference type="HOGENOM" id="CLU_2079516_0_0_2"/>
<evidence type="ECO:0000313" key="1">
    <source>
        <dbReference type="EMBL" id="AFA39956.1"/>
    </source>
</evidence>
<evidence type="ECO:0000313" key="2">
    <source>
        <dbReference type="Proteomes" id="UP000009062"/>
    </source>
</evidence>
<gene>
    <name evidence="1" type="ordered locus">Pogu_1929</name>
</gene>